<dbReference type="STRING" id="38300.SPRI_6201"/>
<feature type="region of interest" description="Disordered" evidence="1">
    <location>
        <begin position="100"/>
        <end position="157"/>
    </location>
</feature>
<sequence length="157" mass="17660">MSRLSLRRYLEWKLQAASDGMEVDDVITEMAVERVEFTCGRCWHEWSADYDVQQYRDEQGGQWEYFSRDGTPVPSPYTPAGAPPCPICGRRWVGRILARRPVPMPPGATHTPRLKITDASGHRSERHGARLLGSAAHVQPEPLGPPAEESSEPRVPR</sequence>
<accession>A0A0M4DY35</accession>
<proteinExistence type="predicted"/>
<name>A0A0M4DY35_STRPR</name>
<dbReference type="Proteomes" id="UP000060513">
    <property type="component" value="Chromosome"/>
</dbReference>
<dbReference type="AlphaFoldDB" id="A0A0M4DY35"/>
<dbReference type="KEGG" id="spri:SPRI_6201"/>
<evidence type="ECO:0000256" key="1">
    <source>
        <dbReference type="SAM" id="MobiDB-lite"/>
    </source>
</evidence>
<organism evidence="2">
    <name type="scientific">Streptomyces pristinaespiralis</name>
    <dbReference type="NCBI Taxonomy" id="38300"/>
    <lineage>
        <taxon>Bacteria</taxon>
        <taxon>Bacillati</taxon>
        <taxon>Actinomycetota</taxon>
        <taxon>Actinomycetes</taxon>
        <taxon>Kitasatosporales</taxon>
        <taxon>Streptomycetaceae</taxon>
        <taxon>Streptomyces</taxon>
    </lineage>
</organism>
<evidence type="ECO:0000313" key="2">
    <source>
        <dbReference type="EMBL" id="ALC24507.1"/>
    </source>
</evidence>
<evidence type="ECO:0000313" key="3">
    <source>
        <dbReference type="Proteomes" id="UP000060513"/>
    </source>
</evidence>
<dbReference type="EMBL" id="CP011340">
    <property type="protein sequence ID" value="ALC24507.1"/>
    <property type="molecule type" value="Genomic_DNA"/>
</dbReference>
<reference evidence="2 3" key="1">
    <citation type="submission" date="2015-08" db="EMBL/GenBank/DDBJ databases">
        <title>Genome sequence of the pristinamycin over-producing bacterium Streptomyces pristinaespiralis HCCB10218.</title>
        <authorList>
            <person name="Tian J."/>
            <person name="Yang J."/>
            <person name="Li L."/>
            <person name="Ruan L."/>
            <person name="Wei W."/>
            <person name="Zheng G."/>
            <person name="Wei Z."/>
            <person name="Yang S."/>
            <person name="Ge M."/>
            <person name="Jiang W."/>
            <person name="Lu Y."/>
        </authorList>
    </citation>
    <scope>NUCLEOTIDE SEQUENCE [LARGE SCALE GENOMIC DNA]</scope>
    <source>
        <strain evidence="2 3">HCCB 10218</strain>
    </source>
</reference>
<dbReference type="PATRIC" id="fig|38300.4.peg.6489"/>
<gene>
    <name evidence="2" type="ORF">SPRI_6201</name>
</gene>
<protein>
    <submittedName>
        <fullName evidence="2">Uncharacterized protein</fullName>
    </submittedName>
</protein>